<dbReference type="Pfam" id="PF04266">
    <property type="entry name" value="ASCH"/>
    <property type="match status" value="1"/>
</dbReference>
<sequence>MNGLIIKERWADLILSGEKTWEIRSRVTHHRGTIAIIKSGSGLIYGTAELTDCIKLSKPNFEDTRDKHCIPDGKASEVVNGYKERFAWVLENARKLPEPIPYSHPQGAIIWVRLSEDILGGMNPL</sequence>
<name>A0ABM9B696_9BACL</name>
<reference evidence="2" key="1">
    <citation type="submission" date="2021-12" db="EMBL/GenBank/DDBJ databases">
        <authorList>
            <person name="Criscuolo A."/>
        </authorList>
    </citation>
    <scope>NUCLEOTIDE SEQUENCE</scope>
    <source>
        <strain evidence="2">CIP111894</strain>
    </source>
</reference>
<dbReference type="EMBL" id="CAKMAB010000001">
    <property type="protein sequence ID" value="CAH1054076.1"/>
    <property type="molecule type" value="Genomic_DNA"/>
</dbReference>
<dbReference type="Proteomes" id="UP000838749">
    <property type="component" value="Unassembled WGS sequence"/>
</dbReference>
<accession>A0ABM9B696</accession>
<dbReference type="InterPro" id="IPR007374">
    <property type="entry name" value="ASCH_domain"/>
</dbReference>
<feature type="domain" description="ASCH" evidence="1">
    <location>
        <begin position="4"/>
        <end position="97"/>
    </location>
</feature>
<proteinExistence type="predicted"/>
<protein>
    <recommendedName>
        <fullName evidence="1">ASCH domain-containing protein</fullName>
    </recommendedName>
</protein>
<dbReference type="SMART" id="SM01022">
    <property type="entry name" value="ASCH"/>
    <property type="match status" value="1"/>
</dbReference>
<evidence type="ECO:0000313" key="3">
    <source>
        <dbReference type="Proteomes" id="UP000838749"/>
    </source>
</evidence>
<evidence type="ECO:0000313" key="2">
    <source>
        <dbReference type="EMBL" id="CAH1054076.1"/>
    </source>
</evidence>
<comment type="caution">
    <text evidence="2">The sequence shown here is derived from an EMBL/GenBank/DDBJ whole genome shotgun (WGS) entry which is preliminary data.</text>
</comment>
<keyword evidence="3" id="KW-1185">Reference proteome</keyword>
<dbReference type="InterPro" id="IPR015947">
    <property type="entry name" value="PUA-like_sf"/>
</dbReference>
<dbReference type="SUPFAM" id="SSF88697">
    <property type="entry name" value="PUA domain-like"/>
    <property type="match status" value="1"/>
</dbReference>
<organism evidence="2 3">
    <name type="scientific">Paenibacillus pseudetheri</name>
    <dbReference type="NCBI Taxonomy" id="2897682"/>
    <lineage>
        <taxon>Bacteria</taxon>
        <taxon>Bacillati</taxon>
        <taxon>Bacillota</taxon>
        <taxon>Bacilli</taxon>
        <taxon>Bacillales</taxon>
        <taxon>Paenibacillaceae</taxon>
        <taxon>Paenibacillus</taxon>
    </lineage>
</organism>
<dbReference type="Gene3D" id="2.30.130.30">
    <property type="entry name" value="Hypothetical protein"/>
    <property type="match status" value="1"/>
</dbReference>
<dbReference type="RefSeq" id="WP_234530117.1">
    <property type="nucleotide sequence ID" value="NZ_CAKMAB010000001.1"/>
</dbReference>
<evidence type="ECO:0000259" key="1">
    <source>
        <dbReference type="SMART" id="SM01022"/>
    </source>
</evidence>
<gene>
    <name evidence="2" type="ORF">PAECIP111894_00221</name>
</gene>